<dbReference type="AlphaFoldDB" id="A0A0C2T2U7"/>
<dbReference type="Proteomes" id="UP000054549">
    <property type="component" value="Unassembled WGS sequence"/>
</dbReference>
<keyword evidence="2" id="KW-1185">Reference proteome</keyword>
<protein>
    <submittedName>
        <fullName evidence="1">Uncharacterized protein</fullName>
    </submittedName>
</protein>
<dbReference type="InParanoid" id="A0A0C2T2U7"/>
<proteinExistence type="predicted"/>
<sequence>MMMTGGVICSSRSRTILLGGQEAGVLAGVNLFVVPVCNLPHRASPSTHTITYGHQIADSWSRSIEFGKKSGVCPNMDDLYYRWRVREEQGPFELRKRSTRTMVSM</sequence>
<name>A0A0C2T2U7_AMAMK</name>
<gene>
    <name evidence="1" type="ORF">M378DRAFT_904326</name>
</gene>
<evidence type="ECO:0000313" key="2">
    <source>
        <dbReference type="Proteomes" id="UP000054549"/>
    </source>
</evidence>
<reference evidence="1 2" key="1">
    <citation type="submission" date="2014-04" db="EMBL/GenBank/DDBJ databases">
        <title>Evolutionary Origins and Diversification of the Mycorrhizal Mutualists.</title>
        <authorList>
            <consortium name="DOE Joint Genome Institute"/>
            <consortium name="Mycorrhizal Genomics Consortium"/>
            <person name="Kohler A."/>
            <person name="Kuo A."/>
            <person name="Nagy L.G."/>
            <person name="Floudas D."/>
            <person name="Copeland A."/>
            <person name="Barry K.W."/>
            <person name="Cichocki N."/>
            <person name="Veneault-Fourrey C."/>
            <person name="LaButti K."/>
            <person name="Lindquist E.A."/>
            <person name="Lipzen A."/>
            <person name="Lundell T."/>
            <person name="Morin E."/>
            <person name="Murat C."/>
            <person name="Riley R."/>
            <person name="Ohm R."/>
            <person name="Sun H."/>
            <person name="Tunlid A."/>
            <person name="Henrissat B."/>
            <person name="Grigoriev I.V."/>
            <person name="Hibbett D.S."/>
            <person name="Martin F."/>
        </authorList>
    </citation>
    <scope>NUCLEOTIDE SEQUENCE [LARGE SCALE GENOMIC DNA]</scope>
    <source>
        <strain evidence="1 2">Koide BX008</strain>
    </source>
</reference>
<accession>A0A0C2T2U7</accession>
<dbReference type="EMBL" id="KN818292">
    <property type="protein sequence ID" value="KIL60814.1"/>
    <property type="molecule type" value="Genomic_DNA"/>
</dbReference>
<organism evidence="1 2">
    <name type="scientific">Amanita muscaria (strain Koide BX008)</name>
    <dbReference type="NCBI Taxonomy" id="946122"/>
    <lineage>
        <taxon>Eukaryota</taxon>
        <taxon>Fungi</taxon>
        <taxon>Dikarya</taxon>
        <taxon>Basidiomycota</taxon>
        <taxon>Agaricomycotina</taxon>
        <taxon>Agaricomycetes</taxon>
        <taxon>Agaricomycetidae</taxon>
        <taxon>Agaricales</taxon>
        <taxon>Pluteineae</taxon>
        <taxon>Amanitaceae</taxon>
        <taxon>Amanita</taxon>
    </lineage>
</organism>
<dbReference type="HOGENOM" id="CLU_2235913_0_0_1"/>
<evidence type="ECO:0000313" key="1">
    <source>
        <dbReference type="EMBL" id="KIL60814.1"/>
    </source>
</evidence>